<dbReference type="PANTHER" id="PTHR43628:SF1">
    <property type="entry name" value="CHITIN SYNTHASE REGULATORY FACTOR 2-RELATED"/>
    <property type="match status" value="1"/>
</dbReference>
<evidence type="ECO:0000313" key="3">
    <source>
        <dbReference type="Proteomes" id="UP000001441"/>
    </source>
</evidence>
<evidence type="ECO:0000313" key="2">
    <source>
        <dbReference type="EMBL" id="ADC62739.1"/>
    </source>
</evidence>
<dbReference type="SUPFAM" id="SSF81901">
    <property type="entry name" value="HCP-like"/>
    <property type="match status" value="1"/>
</dbReference>
<gene>
    <name evidence="2" type="ordered locus">Alvin_1813</name>
</gene>
<feature type="compositionally biased region" description="Basic and acidic residues" evidence="1">
    <location>
        <begin position="47"/>
        <end position="62"/>
    </location>
</feature>
<dbReference type="eggNOG" id="COG0790">
    <property type="taxonomic scope" value="Bacteria"/>
</dbReference>
<dbReference type="EMBL" id="CP001896">
    <property type="protein sequence ID" value="ADC62739.1"/>
    <property type="molecule type" value="Genomic_DNA"/>
</dbReference>
<name>D3RU80_ALLVD</name>
<proteinExistence type="predicted"/>
<reference evidence="2 3" key="1">
    <citation type="journal article" date="2011" name="Stand. Genomic Sci.">
        <title>Complete genome sequence of Allochromatium vinosum DSM 180(T).</title>
        <authorList>
            <person name="Weissgerber T."/>
            <person name="Zigann R."/>
            <person name="Bruce D."/>
            <person name="Chang Y.J."/>
            <person name="Detter J.C."/>
            <person name="Han C."/>
            <person name="Hauser L."/>
            <person name="Jeffries C.D."/>
            <person name="Land M."/>
            <person name="Munk A.C."/>
            <person name="Tapia R."/>
            <person name="Dahl C."/>
        </authorList>
    </citation>
    <scope>NUCLEOTIDE SEQUENCE [LARGE SCALE GENOMIC DNA]</scope>
    <source>
        <strain evidence="3">ATCC 17899 / DSM 180 / NBRC 103801 / NCIMB 10441 / D</strain>
    </source>
</reference>
<sequence length="224" mass="24996">MGLLALGLILGALLWVEFNQSRLDEPARFDTAAAPQRLPSRIATPRVHGEPQHDNPQVHHAAESGDAGAQYQFGMNLVQNAWQHSEPLAMIEAVDWIRKAAEQEHVNAQLMLGALYEKGRGLIQDYELAYDWYRRAAQQGNALAMERLGLMFARGRGVEQDLEQAYVWLNLAAARGDHDAEGERNKIHGLLSAAELTHAQERSRTLDLELPRLTGTLQTLPFGF</sequence>
<dbReference type="Pfam" id="PF08238">
    <property type="entry name" value="Sel1"/>
    <property type="match status" value="3"/>
</dbReference>
<dbReference type="PANTHER" id="PTHR43628">
    <property type="entry name" value="ACTIVATOR OF C KINASE PROTEIN 1-RELATED"/>
    <property type="match status" value="1"/>
</dbReference>
<dbReference type="HOGENOM" id="CLU_087901_0_0_6"/>
<dbReference type="Gene3D" id="1.25.40.10">
    <property type="entry name" value="Tetratricopeptide repeat domain"/>
    <property type="match status" value="1"/>
</dbReference>
<accession>D3RU80</accession>
<dbReference type="STRING" id="572477.Alvin_1813"/>
<dbReference type="AlphaFoldDB" id="D3RU80"/>
<evidence type="ECO:0000256" key="1">
    <source>
        <dbReference type="SAM" id="MobiDB-lite"/>
    </source>
</evidence>
<dbReference type="Proteomes" id="UP000001441">
    <property type="component" value="Chromosome"/>
</dbReference>
<dbReference type="SMART" id="SM00671">
    <property type="entry name" value="SEL1"/>
    <property type="match status" value="2"/>
</dbReference>
<organism evidence="2 3">
    <name type="scientific">Allochromatium vinosum (strain ATCC 17899 / DSM 180 / NBRC 103801 / NCIMB 10441 / D)</name>
    <name type="common">Chromatium vinosum</name>
    <dbReference type="NCBI Taxonomy" id="572477"/>
    <lineage>
        <taxon>Bacteria</taxon>
        <taxon>Pseudomonadati</taxon>
        <taxon>Pseudomonadota</taxon>
        <taxon>Gammaproteobacteria</taxon>
        <taxon>Chromatiales</taxon>
        <taxon>Chromatiaceae</taxon>
        <taxon>Allochromatium</taxon>
    </lineage>
</organism>
<dbReference type="InterPro" id="IPR006597">
    <property type="entry name" value="Sel1-like"/>
</dbReference>
<protein>
    <submittedName>
        <fullName evidence="2">Sel1 domain protein repeat-containing protein</fullName>
    </submittedName>
</protein>
<dbReference type="KEGG" id="alv:Alvin_1813"/>
<dbReference type="InterPro" id="IPR011990">
    <property type="entry name" value="TPR-like_helical_dom_sf"/>
</dbReference>
<keyword evidence="3" id="KW-1185">Reference proteome</keyword>
<dbReference type="InterPro" id="IPR052945">
    <property type="entry name" value="Mitotic_Regulator"/>
</dbReference>
<feature type="region of interest" description="Disordered" evidence="1">
    <location>
        <begin position="39"/>
        <end position="62"/>
    </location>
</feature>